<dbReference type="InterPro" id="IPR003594">
    <property type="entry name" value="HATPase_dom"/>
</dbReference>
<keyword evidence="5" id="KW-0597">Phosphoprotein</keyword>
<reference evidence="14 15" key="1">
    <citation type="submission" date="2016-12" db="EMBL/GenBank/DDBJ databases">
        <authorList>
            <person name="Song W.-J."/>
            <person name="Kurnit D.M."/>
        </authorList>
    </citation>
    <scope>NUCLEOTIDE SEQUENCE [LARGE SCALE GENOMIC DNA]</scope>
    <source>
        <strain evidence="14 15">DSM 18488</strain>
    </source>
</reference>
<dbReference type="InterPro" id="IPR029151">
    <property type="entry name" value="Sensor-like_sf"/>
</dbReference>
<comment type="subcellular location">
    <subcellularLocation>
        <location evidence="2">Cell membrane</location>
        <topology evidence="2">Multi-pass membrane protein</topology>
    </subcellularLocation>
</comment>
<dbReference type="SUPFAM" id="SSF103190">
    <property type="entry name" value="Sensory domain-like"/>
    <property type="match status" value="1"/>
</dbReference>
<dbReference type="InterPro" id="IPR036890">
    <property type="entry name" value="HATPase_C_sf"/>
</dbReference>
<dbReference type="SMART" id="SM00387">
    <property type="entry name" value="HATPase_c"/>
    <property type="match status" value="1"/>
</dbReference>
<accession>A0A1M7YHW9</accession>
<dbReference type="SUPFAM" id="SSF55874">
    <property type="entry name" value="ATPase domain of HSP90 chaperone/DNA topoisomerase II/histidine kinase"/>
    <property type="match status" value="1"/>
</dbReference>
<feature type="coiled-coil region" evidence="10">
    <location>
        <begin position="228"/>
        <end position="265"/>
    </location>
</feature>
<evidence type="ECO:0000256" key="10">
    <source>
        <dbReference type="SAM" id="Coils"/>
    </source>
</evidence>
<evidence type="ECO:0000256" key="3">
    <source>
        <dbReference type="ARBA" id="ARBA00012438"/>
    </source>
</evidence>
<keyword evidence="11" id="KW-0472">Membrane</keyword>
<dbReference type="Gene3D" id="6.10.340.10">
    <property type="match status" value="1"/>
</dbReference>
<dbReference type="STRING" id="1121416.SAMN02745220_04447"/>
<evidence type="ECO:0000256" key="4">
    <source>
        <dbReference type="ARBA" id="ARBA00022475"/>
    </source>
</evidence>
<evidence type="ECO:0000256" key="1">
    <source>
        <dbReference type="ARBA" id="ARBA00000085"/>
    </source>
</evidence>
<keyword evidence="7 11" id="KW-0812">Transmembrane</keyword>
<dbReference type="PANTHER" id="PTHR43065">
    <property type="entry name" value="SENSOR HISTIDINE KINASE"/>
    <property type="match status" value="1"/>
</dbReference>
<feature type="domain" description="HAMP" evidence="13">
    <location>
        <begin position="198"/>
        <end position="250"/>
    </location>
</feature>
<gene>
    <name evidence="14" type="ORF">SAMN02745220_04447</name>
</gene>
<evidence type="ECO:0000256" key="8">
    <source>
        <dbReference type="ARBA" id="ARBA00022777"/>
    </source>
</evidence>
<dbReference type="Pfam" id="PF00672">
    <property type="entry name" value="HAMP"/>
    <property type="match status" value="1"/>
</dbReference>
<feature type="transmembrane region" description="Helical" evidence="11">
    <location>
        <begin position="174"/>
        <end position="196"/>
    </location>
</feature>
<sequence length="482" mass="53620">MRLSLQTKFILVTFLAVFGIIAVIGLVTAAKTRTALYLANEKQGRILAQTVSALIINELIYEKLGLVEEGGLIDNYMRDLHQRSDIALNSVAVLDNGLRVISHSDFREFGKIYTSDFIRQAQETDNVQVRKNPAQNDMAASLEFAAPLSIEGKRWGVLTFSLSLAEMDEEMKDMIAQILSLSIMALLLLFLLIYLLSRQFIKPVIDLSEAMGEVEVEMGEKTVQVSGNDELARLAESYNEMVKRIRRANEEMKLAHEKLLQSEKLATLGVLSSSIAHRINNPLGGLFNCVSMLRRQGEDQQFRTDYLNLVEEGLQSIKETVGQLLYTAGKREGEARISSIDTVLNGVLRFLDYRLKKQNILFTSAVENGISASIAPHDLEEIFLNTMINAVQAMPAGGELLVEARRAGKNIELLIRDTGIGIPEENLSKVFALFYSTKKDGEGTGLGMWMTYELVKKYKGDISVTSKEQIGTTVTITIPEVT</sequence>
<evidence type="ECO:0000256" key="11">
    <source>
        <dbReference type="SAM" id="Phobius"/>
    </source>
</evidence>
<keyword evidence="9 11" id="KW-1133">Transmembrane helix</keyword>
<dbReference type="PROSITE" id="PS50109">
    <property type="entry name" value="HIS_KIN"/>
    <property type="match status" value="1"/>
</dbReference>
<protein>
    <recommendedName>
        <fullName evidence="3">histidine kinase</fullName>
        <ecNumber evidence="3">2.7.13.3</ecNumber>
    </recommendedName>
</protein>
<dbReference type="InterPro" id="IPR004358">
    <property type="entry name" value="Sig_transdc_His_kin-like_C"/>
</dbReference>
<keyword evidence="10" id="KW-0175">Coiled coil</keyword>
<dbReference type="GO" id="GO:0005886">
    <property type="term" value="C:plasma membrane"/>
    <property type="evidence" value="ECO:0007669"/>
    <property type="project" value="UniProtKB-SubCell"/>
</dbReference>
<keyword evidence="8 14" id="KW-0418">Kinase</keyword>
<evidence type="ECO:0000256" key="6">
    <source>
        <dbReference type="ARBA" id="ARBA00022679"/>
    </source>
</evidence>
<organism evidence="14 15">
    <name type="scientific">Desulfopila aestuarii DSM 18488</name>
    <dbReference type="NCBI Taxonomy" id="1121416"/>
    <lineage>
        <taxon>Bacteria</taxon>
        <taxon>Pseudomonadati</taxon>
        <taxon>Thermodesulfobacteriota</taxon>
        <taxon>Desulfobulbia</taxon>
        <taxon>Desulfobulbales</taxon>
        <taxon>Desulfocapsaceae</taxon>
        <taxon>Desulfopila</taxon>
    </lineage>
</organism>
<dbReference type="Pfam" id="PF02518">
    <property type="entry name" value="HATPase_c"/>
    <property type="match status" value="1"/>
</dbReference>
<keyword evidence="6" id="KW-0808">Transferase</keyword>
<dbReference type="SMART" id="SM00388">
    <property type="entry name" value="HisKA"/>
    <property type="match status" value="1"/>
</dbReference>
<evidence type="ECO:0000259" key="13">
    <source>
        <dbReference type="PROSITE" id="PS50885"/>
    </source>
</evidence>
<dbReference type="InterPro" id="IPR005467">
    <property type="entry name" value="His_kinase_dom"/>
</dbReference>
<dbReference type="CDD" id="cd00082">
    <property type="entry name" value="HisKA"/>
    <property type="match status" value="1"/>
</dbReference>
<dbReference type="SMART" id="SM00304">
    <property type="entry name" value="HAMP"/>
    <property type="match status" value="1"/>
</dbReference>
<dbReference type="PRINTS" id="PR00344">
    <property type="entry name" value="BCTRLSENSOR"/>
</dbReference>
<proteinExistence type="predicted"/>
<dbReference type="PROSITE" id="PS50885">
    <property type="entry name" value="HAMP"/>
    <property type="match status" value="1"/>
</dbReference>
<evidence type="ECO:0000256" key="9">
    <source>
        <dbReference type="ARBA" id="ARBA00022989"/>
    </source>
</evidence>
<dbReference type="Gene3D" id="3.30.565.10">
    <property type="entry name" value="Histidine kinase-like ATPase, C-terminal domain"/>
    <property type="match status" value="1"/>
</dbReference>
<feature type="domain" description="Histidine kinase" evidence="12">
    <location>
        <begin position="274"/>
        <end position="482"/>
    </location>
</feature>
<dbReference type="SUPFAM" id="SSF47384">
    <property type="entry name" value="Homodimeric domain of signal transducing histidine kinase"/>
    <property type="match status" value="1"/>
</dbReference>
<dbReference type="Gene3D" id="1.10.287.130">
    <property type="match status" value="1"/>
</dbReference>
<keyword evidence="4" id="KW-1003">Cell membrane</keyword>
<evidence type="ECO:0000256" key="5">
    <source>
        <dbReference type="ARBA" id="ARBA00022553"/>
    </source>
</evidence>
<dbReference type="GO" id="GO:0000155">
    <property type="term" value="F:phosphorelay sensor kinase activity"/>
    <property type="evidence" value="ECO:0007669"/>
    <property type="project" value="InterPro"/>
</dbReference>
<evidence type="ECO:0000256" key="7">
    <source>
        <dbReference type="ARBA" id="ARBA00022692"/>
    </source>
</evidence>
<dbReference type="AlphaFoldDB" id="A0A1M7YHW9"/>
<dbReference type="EMBL" id="FRFE01000033">
    <property type="protein sequence ID" value="SHO52237.1"/>
    <property type="molecule type" value="Genomic_DNA"/>
</dbReference>
<dbReference type="OrthoDB" id="9770955at2"/>
<dbReference type="InterPro" id="IPR003660">
    <property type="entry name" value="HAMP_dom"/>
</dbReference>
<evidence type="ECO:0000259" key="12">
    <source>
        <dbReference type="PROSITE" id="PS50109"/>
    </source>
</evidence>
<comment type="catalytic activity">
    <reaction evidence="1">
        <text>ATP + protein L-histidine = ADP + protein N-phospho-L-histidine.</text>
        <dbReference type="EC" id="2.7.13.3"/>
    </reaction>
</comment>
<keyword evidence="15" id="KW-1185">Reference proteome</keyword>
<dbReference type="EC" id="2.7.13.3" evidence="3"/>
<dbReference type="InterPro" id="IPR003661">
    <property type="entry name" value="HisK_dim/P_dom"/>
</dbReference>
<evidence type="ECO:0000256" key="2">
    <source>
        <dbReference type="ARBA" id="ARBA00004651"/>
    </source>
</evidence>
<name>A0A1M7YHW9_9BACT</name>
<dbReference type="InterPro" id="IPR036097">
    <property type="entry name" value="HisK_dim/P_sf"/>
</dbReference>
<dbReference type="CDD" id="cd06225">
    <property type="entry name" value="HAMP"/>
    <property type="match status" value="1"/>
</dbReference>
<dbReference type="Proteomes" id="UP000184603">
    <property type="component" value="Unassembled WGS sequence"/>
</dbReference>
<evidence type="ECO:0000313" key="15">
    <source>
        <dbReference type="Proteomes" id="UP000184603"/>
    </source>
</evidence>
<dbReference type="RefSeq" id="WP_073615855.1">
    <property type="nucleotide sequence ID" value="NZ_FRFE01000033.1"/>
</dbReference>
<dbReference type="PANTHER" id="PTHR43065:SF42">
    <property type="entry name" value="TWO-COMPONENT SENSOR PPRA"/>
    <property type="match status" value="1"/>
</dbReference>
<evidence type="ECO:0000313" key="14">
    <source>
        <dbReference type="EMBL" id="SHO52237.1"/>
    </source>
</evidence>